<dbReference type="Proteomes" id="UP000551878">
    <property type="component" value="Unassembled WGS sequence"/>
</dbReference>
<dbReference type="AlphaFoldDB" id="A0A840QQY5"/>
<protein>
    <submittedName>
        <fullName evidence="2">REP element-mobilizing transposase RayT</fullName>
    </submittedName>
</protein>
<gene>
    <name evidence="2" type="ORF">HNQ41_002056</name>
</gene>
<dbReference type="EMBL" id="JACHHB010000008">
    <property type="protein sequence ID" value="MBB5173866.1"/>
    <property type="molecule type" value="Genomic_DNA"/>
</dbReference>
<proteinExistence type="predicted"/>
<dbReference type="GO" id="GO:0006313">
    <property type="term" value="P:DNA transposition"/>
    <property type="evidence" value="ECO:0007669"/>
    <property type="project" value="InterPro"/>
</dbReference>
<reference evidence="2 3" key="1">
    <citation type="submission" date="2020-08" db="EMBL/GenBank/DDBJ databases">
        <title>Genomic Encyclopedia of Type Strains, Phase IV (KMG-IV): sequencing the most valuable type-strain genomes for metagenomic binning, comparative biology and taxonomic classification.</title>
        <authorList>
            <person name="Goeker M."/>
        </authorList>
    </citation>
    <scope>NUCLEOTIDE SEQUENCE [LARGE SCALE GENOMIC DNA]</scope>
    <source>
        <strain evidence="2 3">DSM 24696</strain>
    </source>
</reference>
<dbReference type="InterPro" id="IPR036515">
    <property type="entry name" value="Transposase_17_sf"/>
</dbReference>
<dbReference type="Pfam" id="PF01797">
    <property type="entry name" value="Y1_Tnp"/>
    <property type="match status" value="1"/>
</dbReference>
<dbReference type="PANTHER" id="PTHR34322:SF2">
    <property type="entry name" value="TRANSPOSASE IS200-LIKE DOMAIN-CONTAINING PROTEIN"/>
    <property type="match status" value="1"/>
</dbReference>
<keyword evidence="3" id="KW-1185">Reference proteome</keyword>
<comment type="caution">
    <text evidence="2">The sequence shown here is derived from an EMBL/GenBank/DDBJ whole genome shotgun (WGS) entry which is preliminary data.</text>
</comment>
<dbReference type="Gene3D" id="3.30.70.1290">
    <property type="entry name" value="Transposase IS200-like"/>
    <property type="match status" value="1"/>
</dbReference>
<feature type="domain" description="Transposase IS200-like" evidence="1">
    <location>
        <begin position="9"/>
        <end position="123"/>
    </location>
</feature>
<dbReference type="GO" id="GO:0004803">
    <property type="term" value="F:transposase activity"/>
    <property type="evidence" value="ECO:0007669"/>
    <property type="project" value="InterPro"/>
</dbReference>
<evidence type="ECO:0000313" key="2">
    <source>
        <dbReference type="EMBL" id="MBB5173866.1"/>
    </source>
</evidence>
<dbReference type="NCBIfam" id="NF047646">
    <property type="entry name" value="REP_Tyr_transpos"/>
    <property type="match status" value="1"/>
</dbReference>
<dbReference type="RefSeq" id="WP_184664303.1">
    <property type="nucleotide sequence ID" value="NZ_JACHHB010000008.1"/>
</dbReference>
<dbReference type="InterPro" id="IPR002686">
    <property type="entry name" value="Transposase_17"/>
</dbReference>
<dbReference type="PANTHER" id="PTHR34322">
    <property type="entry name" value="TRANSPOSASE, Y1_TNP DOMAIN-CONTAINING"/>
    <property type="match status" value="1"/>
</dbReference>
<accession>A0A840QQY5</accession>
<evidence type="ECO:0000313" key="3">
    <source>
        <dbReference type="Proteomes" id="UP000551878"/>
    </source>
</evidence>
<organism evidence="2 3">
    <name type="scientific">Texcoconibacillus texcoconensis</name>
    <dbReference type="NCBI Taxonomy" id="1095777"/>
    <lineage>
        <taxon>Bacteria</taxon>
        <taxon>Bacillati</taxon>
        <taxon>Bacillota</taxon>
        <taxon>Bacilli</taxon>
        <taxon>Bacillales</taxon>
        <taxon>Bacillaceae</taxon>
        <taxon>Texcoconibacillus</taxon>
    </lineage>
</organism>
<dbReference type="GO" id="GO:0003677">
    <property type="term" value="F:DNA binding"/>
    <property type="evidence" value="ECO:0007669"/>
    <property type="project" value="InterPro"/>
</dbReference>
<evidence type="ECO:0000259" key="1">
    <source>
        <dbReference type="SMART" id="SM01321"/>
    </source>
</evidence>
<name>A0A840QQY5_9BACI</name>
<sequence length="182" mass="21881">MPRKRRVTAPGAIFHITSRGNRRDLIFIDERDYLRYLKLLERVQEVYPFYLHAYCLMPNHIHLLLETVDSPTSKIISNLHTRYAMYFNRRYDVDGHLFQGRYHAQLIDSLNYFLRVSKYIHLNPVTAKMVDFPEHYPWSSYPHYYQIAPEESSTQLVTTDKILSHFSEPKRENYFNFIDAED</sequence>
<dbReference type="SUPFAM" id="SSF143422">
    <property type="entry name" value="Transposase IS200-like"/>
    <property type="match status" value="1"/>
</dbReference>
<dbReference type="SMART" id="SM01321">
    <property type="entry name" value="Y1_Tnp"/>
    <property type="match status" value="1"/>
</dbReference>